<dbReference type="SUPFAM" id="SSF51735">
    <property type="entry name" value="NAD(P)-binding Rossmann-fold domains"/>
    <property type="match status" value="1"/>
</dbReference>
<gene>
    <name evidence="4" type="ORF">PS396_07615</name>
</gene>
<dbReference type="InterPro" id="IPR011032">
    <property type="entry name" value="GroES-like_sf"/>
</dbReference>
<dbReference type="Proteomes" id="UP001335665">
    <property type="component" value="Unassembled WGS sequence"/>
</dbReference>
<evidence type="ECO:0000259" key="3">
    <source>
        <dbReference type="SMART" id="SM00829"/>
    </source>
</evidence>
<reference evidence="4 5" key="1">
    <citation type="submission" date="2023-02" db="EMBL/GenBank/DDBJ databases">
        <title>The predominant lactic acid bacteria and yeasts involved in the spontaneous fermentation of millet during the production of the traditional porridge Hausa koko in Ghana.</title>
        <authorList>
            <person name="Atter A."/>
            <person name="Diaz M."/>
        </authorList>
    </citation>
    <scope>NUCLEOTIDE SEQUENCE [LARGE SCALE GENOMIC DNA]</scope>
    <source>
        <strain evidence="4 5">FI11552</strain>
    </source>
</reference>
<dbReference type="EMBL" id="JAQSFA010000020">
    <property type="protein sequence ID" value="MEE6701658.1"/>
    <property type="molecule type" value="Genomic_DNA"/>
</dbReference>
<dbReference type="Pfam" id="PF08240">
    <property type="entry name" value="ADH_N"/>
    <property type="match status" value="1"/>
</dbReference>
<protein>
    <submittedName>
        <fullName evidence="4">Zinc-binding dehydrogenase</fullName>
    </submittedName>
</protein>
<feature type="domain" description="Enoyl reductase (ER)" evidence="3">
    <location>
        <begin position="12"/>
        <end position="325"/>
    </location>
</feature>
<accession>A0ABU7SUZ4</accession>
<evidence type="ECO:0000313" key="4">
    <source>
        <dbReference type="EMBL" id="MEE6701658.1"/>
    </source>
</evidence>
<dbReference type="InterPro" id="IPR036291">
    <property type="entry name" value="NAD(P)-bd_dom_sf"/>
</dbReference>
<dbReference type="InterPro" id="IPR020843">
    <property type="entry name" value="ER"/>
</dbReference>
<organism evidence="4 5">
    <name type="scientific">Limosilactobacillus pontis</name>
    <dbReference type="NCBI Taxonomy" id="35787"/>
    <lineage>
        <taxon>Bacteria</taxon>
        <taxon>Bacillati</taxon>
        <taxon>Bacillota</taxon>
        <taxon>Bacilli</taxon>
        <taxon>Lactobacillales</taxon>
        <taxon>Lactobacillaceae</taxon>
        <taxon>Limosilactobacillus</taxon>
    </lineage>
</organism>
<evidence type="ECO:0000256" key="1">
    <source>
        <dbReference type="ARBA" id="ARBA00022857"/>
    </source>
</evidence>
<sequence length="328" mass="34879">MKALVVANQGDQSVNRLQIAEVAKPIPTADQVLIRVHAVGLNPVDYKVVEGGVPAWTYPHTLGLDVTGEVVAVGAAVTDWQVGDRVSGHGDLTQNGCFAEFVAVPTYQLARIPDNVSYETAASLLCGALTAYTAVERKPNLTNVRTVLVHAGAGGVGSIAIQLAKLHGLKVFTTVSTGKVKYVRQLYPDAIIDYRQEDVDTRLAQLTDGLGVDLIIDTVGKAEAERDLRRLAYNGTLVTIVDVPDLTGAPVFDRGLSMDVVNLGGAHLSGNPFQQADLGKMNSEMLALAAAGKVDPLIEKVISFDQIKDGLQAIKDHRVIGKLVAEID</sequence>
<evidence type="ECO:0000256" key="2">
    <source>
        <dbReference type="ARBA" id="ARBA00023002"/>
    </source>
</evidence>
<evidence type="ECO:0000313" key="5">
    <source>
        <dbReference type="Proteomes" id="UP001335665"/>
    </source>
</evidence>
<keyword evidence="5" id="KW-1185">Reference proteome</keyword>
<proteinExistence type="predicted"/>
<keyword evidence="1" id="KW-0521">NADP</keyword>
<dbReference type="SMART" id="SM00829">
    <property type="entry name" value="PKS_ER"/>
    <property type="match status" value="1"/>
</dbReference>
<dbReference type="CDD" id="cd08271">
    <property type="entry name" value="MDR5"/>
    <property type="match status" value="1"/>
</dbReference>
<dbReference type="SUPFAM" id="SSF50129">
    <property type="entry name" value="GroES-like"/>
    <property type="match status" value="1"/>
</dbReference>
<name>A0ABU7SUZ4_9LACO</name>
<dbReference type="Gene3D" id="3.90.180.10">
    <property type="entry name" value="Medium-chain alcohol dehydrogenases, catalytic domain"/>
    <property type="match status" value="1"/>
</dbReference>
<dbReference type="InterPro" id="IPR013154">
    <property type="entry name" value="ADH-like_N"/>
</dbReference>
<keyword evidence="2" id="KW-0560">Oxidoreductase</keyword>
<dbReference type="Gene3D" id="3.40.50.720">
    <property type="entry name" value="NAD(P)-binding Rossmann-like Domain"/>
    <property type="match status" value="1"/>
</dbReference>
<comment type="caution">
    <text evidence="4">The sequence shown here is derived from an EMBL/GenBank/DDBJ whole genome shotgun (WGS) entry which is preliminary data.</text>
</comment>
<dbReference type="RefSeq" id="WP_331192174.1">
    <property type="nucleotide sequence ID" value="NZ_JAQSEN010000017.1"/>
</dbReference>
<dbReference type="Pfam" id="PF13602">
    <property type="entry name" value="ADH_zinc_N_2"/>
    <property type="match status" value="1"/>
</dbReference>
<dbReference type="PANTHER" id="PTHR48106">
    <property type="entry name" value="QUINONE OXIDOREDUCTASE PIG3-RELATED"/>
    <property type="match status" value="1"/>
</dbReference>
<dbReference type="PANTHER" id="PTHR48106:SF18">
    <property type="entry name" value="QUINONE OXIDOREDUCTASE PIG3"/>
    <property type="match status" value="1"/>
</dbReference>